<dbReference type="PANTHER" id="PTHR38776:SF1">
    <property type="entry name" value="MLTA-INTERACTING PROTEIN-RELATED"/>
    <property type="match status" value="1"/>
</dbReference>
<organism evidence="7 8">
    <name type="scientific">Variovorax ginsengisoli</name>
    <dbReference type="NCBI Taxonomy" id="363844"/>
    <lineage>
        <taxon>Bacteria</taxon>
        <taxon>Pseudomonadati</taxon>
        <taxon>Pseudomonadota</taxon>
        <taxon>Betaproteobacteria</taxon>
        <taxon>Burkholderiales</taxon>
        <taxon>Comamonadaceae</taxon>
        <taxon>Variovorax</taxon>
    </lineage>
</organism>
<dbReference type="SUPFAM" id="SSF56925">
    <property type="entry name" value="OMPA-like"/>
    <property type="match status" value="1"/>
</dbReference>
<proteinExistence type="inferred from homology"/>
<evidence type="ECO:0000256" key="3">
    <source>
        <dbReference type="ARBA" id="ARBA00022729"/>
    </source>
</evidence>
<evidence type="ECO:0000313" key="8">
    <source>
        <dbReference type="Proteomes" id="UP001169027"/>
    </source>
</evidence>
<dbReference type="Pfam" id="PF06629">
    <property type="entry name" value="MipA"/>
    <property type="match status" value="1"/>
</dbReference>
<comment type="similarity">
    <text evidence="2">Belongs to the MipA/OmpV family.</text>
</comment>
<name>A0ABT8S3C5_9BURK</name>
<gene>
    <name evidence="7" type="ORF">Q2T77_14105</name>
</gene>
<accession>A0ABT8S3C5</accession>
<keyword evidence="4" id="KW-0472">Membrane</keyword>
<dbReference type="InterPro" id="IPR010583">
    <property type="entry name" value="MipA"/>
</dbReference>
<feature type="chain" id="PRO_5047099551" evidence="6">
    <location>
        <begin position="30"/>
        <end position="273"/>
    </location>
</feature>
<reference evidence="7" key="1">
    <citation type="submission" date="2023-06" db="EMBL/GenBank/DDBJ databases">
        <authorList>
            <person name="Jiang Y."/>
            <person name="Liu Q."/>
        </authorList>
    </citation>
    <scope>NUCLEOTIDE SEQUENCE</scope>
    <source>
        <strain evidence="7">CGMCC 1.12090</strain>
    </source>
</reference>
<comment type="caution">
    <text evidence="7">The sequence shown here is derived from an EMBL/GenBank/DDBJ whole genome shotgun (WGS) entry which is preliminary data.</text>
</comment>
<evidence type="ECO:0000256" key="5">
    <source>
        <dbReference type="ARBA" id="ARBA00023237"/>
    </source>
</evidence>
<dbReference type="PANTHER" id="PTHR38776">
    <property type="entry name" value="MLTA-INTERACTING PROTEIN-RELATED"/>
    <property type="match status" value="1"/>
</dbReference>
<dbReference type="InterPro" id="IPR011250">
    <property type="entry name" value="OMP/PagP_B-barrel"/>
</dbReference>
<keyword evidence="5" id="KW-0998">Cell outer membrane</keyword>
<evidence type="ECO:0000256" key="2">
    <source>
        <dbReference type="ARBA" id="ARBA00005722"/>
    </source>
</evidence>
<evidence type="ECO:0000256" key="6">
    <source>
        <dbReference type="SAM" id="SignalP"/>
    </source>
</evidence>
<keyword evidence="8" id="KW-1185">Reference proteome</keyword>
<protein>
    <submittedName>
        <fullName evidence="7">MipA/OmpV family protein</fullName>
    </submittedName>
</protein>
<evidence type="ECO:0000313" key="7">
    <source>
        <dbReference type="EMBL" id="MDO1533426.1"/>
    </source>
</evidence>
<dbReference type="EMBL" id="JAUKVY010000009">
    <property type="protein sequence ID" value="MDO1533426.1"/>
    <property type="molecule type" value="Genomic_DNA"/>
</dbReference>
<feature type="signal peptide" evidence="6">
    <location>
        <begin position="1"/>
        <end position="29"/>
    </location>
</feature>
<comment type="subcellular location">
    <subcellularLocation>
        <location evidence="1">Cell outer membrane</location>
    </subcellularLocation>
</comment>
<evidence type="ECO:0000256" key="4">
    <source>
        <dbReference type="ARBA" id="ARBA00023136"/>
    </source>
</evidence>
<sequence>MLHGQKIGAHFIFLSTTVAALLTAHDAMAQARLDQAADDSWRFSAGLGVFNRPRYPGSGDTQTVAVPLVTANYGRYFIGGTPGAGFPFGVGFNIIQDDAWRFGIALGGELTKPRKESDAPILRGWGDIPETALGSVFASYTYDWLTVRGFLLSDIGGNDQGTRIALDLEGRYLVNDRLVLTAGPGVTWANGKYTQTFYGISAPQSLIAGVAPYRAGGGLNTVRFSVGAQYQLTAQWGLGASVSVAWLQGDAENSPITEDRTQTTYGVFASYRF</sequence>
<dbReference type="RefSeq" id="WP_301810005.1">
    <property type="nucleotide sequence ID" value="NZ_JAUJZH010000009.1"/>
</dbReference>
<dbReference type="Proteomes" id="UP001169027">
    <property type="component" value="Unassembled WGS sequence"/>
</dbReference>
<evidence type="ECO:0000256" key="1">
    <source>
        <dbReference type="ARBA" id="ARBA00004442"/>
    </source>
</evidence>
<keyword evidence="3 6" id="KW-0732">Signal</keyword>